<evidence type="ECO:0000313" key="1">
    <source>
        <dbReference type="EMBL" id="SIR64659.1"/>
    </source>
</evidence>
<comment type="caution">
    <text evidence="1">The sequence shown here is derived from an EMBL/GenBank/DDBJ whole genome shotgun (WGS) entry which is preliminary data.</text>
</comment>
<name>A0ABY1KDC6_9BACL</name>
<keyword evidence="2" id="KW-1185">Reference proteome</keyword>
<dbReference type="RefSeq" id="WP_068591766.1">
    <property type="nucleotide sequence ID" value="NZ_FTNK01000026.1"/>
</dbReference>
<reference evidence="1 2" key="1">
    <citation type="submission" date="2017-01" db="EMBL/GenBank/DDBJ databases">
        <authorList>
            <person name="Varghese N."/>
            <person name="Submissions S."/>
        </authorList>
    </citation>
    <scope>NUCLEOTIDE SEQUENCE [LARGE SCALE GENOMIC DNA]</scope>
    <source>
        <strain evidence="1 2">ATCC 23464</strain>
    </source>
</reference>
<protein>
    <recommendedName>
        <fullName evidence="3">DUF4878 domain-containing protein</fullName>
    </recommendedName>
</protein>
<dbReference type="EMBL" id="FTNK01000026">
    <property type="protein sequence ID" value="SIR64659.1"/>
    <property type="molecule type" value="Genomic_DNA"/>
</dbReference>
<accession>A0ABY1KDC6</accession>
<organism evidence="1 2">
    <name type="scientific">Paenibacillus macquariensis</name>
    <dbReference type="NCBI Taxonomy" id="948756"/>
    <lineage>
        <taxon>Bacteria</taxon>
        <taxon>Bacillati</taxon>
        <taxon>Bacillota</taxon>
        <taxon>Bacilli</taxon>
        <taxon>Bacillales</taxon>
        <taxon>Paenibacillaceae</taxon>
        <taxon>Paenibacillus</taxon>
    </lineage>
</organism>
<dbReference type="Proteomes" id="UP000186666">
    <property type="component" value="Unassembled WGS sequence"/>
</dbReference>
<evidence type="ECO:0008006" key="3">
    <source>
        <dbReference type="Google" id="ProtNLM"/>
    </source>
</evidence>
<sequence>MKLRLLVIVLILINLFGCSKTNISTEEIIEENISIFLKAVENNEVDTMVKYADDLRFPDKKEQKNEYISINQKIKKTSVKDLKQLNDKEYSVTITCEVEGKADEFTFPIKYENKDWRIIVGQEHFHDLPRIHDVK</sequence>
<gene>
    <name evidence="1" type="ORF">SAMN05421578_12641</name>
</gene>
<proteinExistence type="predicted"/>
<evidence type="ECO:0000313" key="2">
    <source>
        <dbReference type="Proteomes" id="UP000186666"/>
    </source>
</evidence>